<organism evidence="3 4">
    <name type="scientific">Digitaria exilis</name>
    <dbReference type="NCBI Taxonomy" id="1010633"/>
    <lineage>
        <taxon>Eukaryota</taxon>
        <taxon>Viridiplantae</taxon>
        <taxon>Streptophyta</taxon>
        <taxon>Embryophyta</taxon>
        <taxon>Tracheophyta</taxon>
        <taxon>Spermatophyta</taxon>
        <taxon>Magnoliopsida</taxon>
        <taxon>Liliopsida</taxon>
        <taxon>Poales</taxon>
        <taxon>Poaceae</taxon>
        <taxon>PACMAD clade</taxon>
        <taxon>Panicoideae</taxon>
        <taxon>Panicodae</taxon>
        <taxon>Paniceae</taxon>
        <taxon>Anthephorinae</taxon>
        <taxon>Digitaria</taxon>
    </lineage>
</organism>
<keyword evidence="2" id="KW-1133">Transmembrane helix</keyword>
<evidence type="ECO:0000313" key="3">
    <source>
        <dbReference type="EMBL" id="KAF8712878.1"/>
    </source>
</evidence>
<evidence type="ECO:0000256" key="2">
    <source>
        <dbReference type="SAM" id="Phobius"/>
    </source>
</evidence>
<proteinExistence type="predicted"/>
<feature type="transmembrane region" description="Helical" evidence="2">
    <location>
        <begin position="85"/>
        <end position="118"/>
    </location>
</feature>
<dbReference type="InterPro" id="IPR016024">
    <property type="entry name" value="ARM-type_fold"/>
</dbReference>
<feature type="transmembrane region" description="Helical" evidence="2">
    <location>
        <begin position="55"/>
        <end position="73"/>
    </location>
</feature>
<protein>
    <submittedName>
        <fullName evidence="3">Uncharacterized protein</fullName>
    </submittedName>
</protein>
<gene>
    <name evidence="3" type="ORF">HU200_028654</name>
</gene>
<dbReference type="PANTHER" id="PTHR33115">
    <property type="entry name" value="ARM REPEAT SUPERFAMILY PROTEIN"/>
    <property type="match status" value="1"/>
</dbReference>
<dbReference type="OrthoDB" id="688667at2759"/>
<dbReference type="AlphaFoldDB" id="A0A835BUU2"/>
<comment type="caution">
    <text evidence="3">The sequence shown here is derived from an EMBL/GenBank/DDBJ whole genome shotgun (WGS) entry which is preliminary data.</text>
</comment>
<reference evidence="3" key="1">
    <citation type="submission" date="2020-07" db="EMBL/GenBank/DDBJ databases">
        <title>Genome sequence and genetic diversity analysis of an under-domesticated orphan crop, white fonio (Digitaria exilis).</title>
        <authorList>
            <person name="Bennetzen J.L."/>
            <person name="Chen S."/>
            <person name="Ma X."/>
            <person name="Wang X."/>
            <person name="Yssel A.E.J."/>
            <person name="Chaluvadi S.R."/>
            <person name="Johnson M."/>
            <person name="Gangashetty P."/>
            <person name="Hamidou F."/>
            <person name="Sanogo M.D."/>
            <person name="Zwaenepoel A."/>
            <person name="Wallace J."/>
            <person name="Van De Peer Y."/>
            <person name="Van Deynze A."/>
        </authorList>
    </citation>
    <scope>NUCLEOTIDE SEQUENCE</scope>
    <source>
        <tissue evidence="3">Leaves</tissue>
    </source>
</reference>
<keyword evidence="4" id="KW-1185">Reference proteome</keyword>
<evidence type="ECO:0000256" key="1">
    <source>
        <dbReference type="SAM" id="MobiDB-lite"/>
    </source>
</evidence>
<dbReference type="EMBL" id="JACEFO010001742">
    <property type="protein sequence ID" value="KAF8712878.1"/>
    <property type="molecule type" value="Genomic_DNA"/>
</dbReference>
<dbReference type="PANTHER" id="PTHR33115:SF43">
    <property type="entry name" value="BLE2 PROTEIN"/>
    <property type="match status" value="1"/>
</dbReference>
<name>A0A835BUU2_9POAL</name>
<keyword evidence="2" id="KW-0472">Membrane</keyword>
<evidence type="ECO:0000313" key="4">
    <source>
        <dbReference type="Proteomes" id="UP000636709"/>
    </source>
</evidence>
<sequence length="956" mass="105305">MITGLACLPFLQVALASYTYKYVSISVAVVLLILSYHEIWGGETSEQQKYTSCGLLLQILETILPILFFWGVMFPLPGISLKISFYMLFAVIAAVLVANLQIPVAFLQILLSIMRLRILLGNHHHDYRPLPPGASPNLVPSIVIFFMMELCQGSSYILAAIFGLISLFRRKSLVRDLKFEQEWGEEAVNLYCRQAYQARKEKGLLPSDNSTPSLTSLAIKPLDSTSSKTQIAGLRVLYNFLERLDPESKKELITDITDVCKKTVAVPNLVDMLGSTVPLDKDIIRLLAASVIAELTGRIKISEFPGMVKLISLVLDYKNRQNSMRPTDSLKISEFPRVEEMMYSLYILSAKNRQNSLPKCVPGNNEGNPNSIRHMIRTADESTLLQRMLFPLLGMSILQRLACDPDNCDEIVEDATYISTKTIGLISYVTNEEISGDPQKALVLRSSLNFVRWLAIDRGKIGSRFRQELSDNPLLLNSLGRILDGDYQPELWEPVVDIIAALALDEAARQDIGSTQSIIPKLMCTFLRQDDVNPIENNDHSLQRAAGEALANLTIKSTENCWAILLAEQGHNLIKKLIDMLDDENCICVAANLLHNLCANSRDKLTDIDLGASAQLEYALPKAKDTDAAALVEKLLDTLNSNREPCPEYPRIRRVLVETVISIVCLCPNTYRPIFREKKAKDALDMVKGTPSILEKFRVFINGKGVLPESLPMHGLVGVELWIDAVRVAPAAVVPVVVHRRSCSLGLLLALPCLLDAGPASWCPGGVGSAKCAHDAYSTPGGAAARMAHQQRRPAGMGEEGTVRLGGSDKVLPGTHTGMEPQTMATTPATASDGGDVVLAVDGLTEHTNGAGGEARLRNDISEHEQRESSANANLVKRKLKTLNNIVFCVALLEWAGNAVGTLAFLWATVILLGGFSSLLSRTDFWIATVMIFVEGSRYLRLSPIELYEIKRKIFI</sequence>
<dbReference type="Gene3D" id="1.25.10.10">
    <property type="entry name" value="Leucine-rich Repeat Variant"/>
    <property type="match status" value="1"/>
</dbReference>
<feature type="region of interest" description="Disordered" evidence="1">
    <location>
        <begin position="813"/>
        <end position="833"/>
    </location>
</feature>
<dbReference type="Proteomes" id="UP000636709">
    <property type="component" value="Unassembled WGS sequence"/>
</dbReference>
<dbReference type="SUPFAM" id="SSF48371">
    <property type="entry name" value="ARM repeat"/>
    <property type="match status" value="1"/>
</dbReference>
<dbReference type="InterPro" id="IPR011989">
    <property type="entry name" value="ARM-like"/>
</dbReference>
<keyword evidence="2" id="KW-0812">Transmembrane</keyword>
<feature type="transmembrane region" description="Helical" evidence="2">
    <location>
        <begin position="138"/>
        <end position="168"/>
    </location>
</feature>
<feature type="transmembrane region" description="Helical" evidence="2">
    <location>
        <begin position="886"/>
        <end position="913"/>
    </location>
</feature>
<accession>A0A835BUU2</accession>